<dbReference type="RefSeq" id="WP_189461453.1">
    <property type="nucleotide sequence ID" value="NZ_BMYO01000007.1"/>
</dbReference>
<feature type="signal peptide" evidence="2">
    <location>
        <begin position="1"/>
        <end position="22"/>
    </location>
</feature>
<evidence type="ECO:0008006" key="5">
    <source>
        <dbReference type="Google" id="ProtNLM"/>
    </source>
</evidence>
<sequence length="179" mass="18700">MIHAKKLFLAALLAISATAAQAIEATASAGDDYQHIDGNASLLGIDFSADWTHNDHKGEVAGVGLGIKLPVPVVDAALGVKAVYLSPNDMDTEYAGALGGRLTIPLGEHFAAYGSAYYAPDGFASGNVKNFTDAAIGVRWNVIKPLSIDVGYRYTAIDRDNGDKISIADGIYGGLGVRF</sequence>
<comment type="subcellular location">
    <subcellularLocation>
        <location evidence="1">Cell outer membrane</location>
    </subcellularLocation>
</comment>
<evidence type="ECO:0000256" key="1">
    <source>
        <dbReference type="ARBA" id="ARBA00004442"/>
    </source>
</evidence>
<dbReference type="InterPro" id="IPR009998">
    <property type="entry name" value="YfaZ"/>
</dbReference>
<evidence type="ECO:0000313" key="4">
    <source>
        <dbReference type="Proteomes" id="UP000604737"/>
    </source>
</evidence>
<accession>A0ABQ3H1S8</accession>
<feature type="chain" id="PRO_5046023310" description="Porin family protein" evidence="2">
    <location>
        <begin position="23"/>
        <end position="179"/>
    </location>
</feature>
<dbReference type="SUPFAM" id="SSF56925">
    <property type="entry name" value="OMPA-like"/>
    <property type="match status" value="1"/>
</dbReference>
<protein>
    <recommendedName>
        <fullName evidence="5">Porin family protein</fullName>
    </recommendedName>
</protein>
<proteinExistence type="predicted"/>
<organism evidence="3 4">
    <name type="scientific">Jeongeupia chitinilytica</name>
    <dbReference type="NCBI Taxonomy" id="1041641"/>
    <lineage>
        <taxon>Bacteria</taxon>
        <taxon>Pseudomonadati</taxon>
        <taxon>Pseudomonadota</taxon>
        <taxon>Betaproteobacteria</taxon>
        <taxon>Neisseriales</taxon>
        <taxon>Chitinibacteraceae</taxon>
        <taxon>Jeongeupia</taxon>
    </lineage>
</organism>
<dbReference type="Pfam" id="PF07437">
    <property type="entry name" value="YfaZ"/>
    <property type="match status" value="1"/>
</dbReference>
<gene>
    <name evidence="3" type="ORF">GCM10007350_27300</name>
</gene>
<dbReference type="EMBL" id="BMYO01000007">
    <property type="protein sequence ID" value="GHD65939.1"/>
    <property type="molecule type" value="Genomic_DNA"/>
</dbReference>
<reference evidence="4" key="1">
    <citation type="journal article" date="2019" name="Int. J. Syst. Evol. Microbiol.">
        <title>The Global Catalogue of Microorganisms (GCM) 10K type strain sequencing project: providing services to taxonomists for standard genome sequencing and annotation.</title>
        <authorList>
            <consortium name="The Broad Institute Genomics Platform"/>
            <consortium name="The Broad Institute Genome Sequencing Center for Infectious Disease"/>
            <person name="Wu L."/>
            <person name="Ma J."/>
        </authorList>
    </citation>
    <scope>NUCLEOTIDE SEQUENCE [LARGE SCALE GENOMIC DNA]</scope>
    <source>
        <strain evidence="4">KCTC 23701</strain>
    </source>
</reference>
<keyword evidence="2" id="KW-0732">Signal</keyword>
<comment type="caution">
    <text evidence="3">The sequence shown here is derived from an EMBL/GenBank/DDBJ whole genome shotgun (WGS) entry which is preliminary data.</text>
</comment>
<keyword evidence="4" id="KW-1185">Reference proteome</keyword>
<evidence type="ECO:0000256" key="2">
    <source>
        <dbReference type="SAM" id="SignalP"/>
    </source>
</evidence>
<dbReference type="InterPro" id="IPR011250">
    <property type="entry name" value="OMP/PagP_B-barrel"/>
</dbReference>
<dbReference type="Proteomes" id="UP000604737">
    <property type="component" value="Unassembled WGS sequence"/>
</dbReference>
<evidence type="ECO:0000313" key="3">
    <source>
        <dbReference type="EMBL" id="GHD65939.1"/>
    </source>
</evidence>
<name>A0ABQ3H1S8_9NEIS</name>